<dbReference type="EMBL" id="QUQM01000008">
    <property type="protein sequence ID" value="KAA8642492.1"/>
    <property type="molecule type" value="Genomic_DNA"/>
</dbReference>
<keyword evidence="2" id="KW-0472">Membrane</keyword>
<name>A0A5M9M604_9EURO</name>
<proteinExistence type="predicted"/>
<dbReference type="Proteomes" id="UP000324241">
    <property type="component" value="Unassembled WGS sequence"/>
</dbReference>
<evidence type="ECO:0000256" key="2">
    <source>
        <dbReference type="SAM" id="Phobius"/>
    </source>
</evidence>
<organism evidence="3 4">
    <name type="scientific">Aspergillus tanneri</name>
    <dbReference type="NCBI Taxonomy" id="1220188"/>
    <lineage>
        <taxon>Eukaryota</taxon>
        <taxon>Fungi</taxon>
        <taxon>Dikarya</taxon>
        <taxon>Ascomycota</taxon>
        <taxon>Pezizomycotina</taxon>
        <taxon>Eurotiomycetes</taxon>
        <taxon>Eurotiomycetidae</taxon>
        <taxon>Eurotiales</taxon>
        <taxon>Aspergillaceae</taxon>
        <taxon>Aspergillus</taxon>
        <taxon>Aspergillus subgen. Circumdati</taxon>
    </lineage>
</organism>
<dbReference type="AlphaFoldDB" id="A0A5M9M604"/>
<dbReference type="GeneID" id="54334138"/>
<sequence>MNYFSFSRRGPGNREQSSAPLMEQNSFDPSSGIGLSSLNTPSHSLSHAADNGKPQRVPFRFKNMDWAGSWAWEIGGAVFSVICVGLLMGFLGTVNGMPYAKYQYSVSPNAVVSIITMCIKGAMLILVSSCLGQVKWKQGQQQKPFPLYNFHVLDQASRGPWGAMEVFLRVRSILAIAGAILMVLSVAIDPFSQQILAFPSRQVLASNLTASVQSTQEYQQEWTNHPFPQNSVGPSMLSAIMAGLGGINRPLVPQCPAVNCTYPDFASLGVCSNCEDITKNAVQTCRPITDKNSSIWKDVTIYGDRYRSTPFNCTYSFPNGFSFFPPITYLASPSIDTVEVARQTFNLLSVGDHSTRDLVSFLSARFSRKLIYTSHNASAVDDIPTMTNCTVYLCEKEYTGNRISNEAQNVRPSRSQRLVPKIESGKGQNVLPLLPEHGANTFSTHASYRIELLALESLWSTIESMFDTNVKQSDGENIISALQSSAIFWIGDNLTQSVDAMATSMTDHMRLIDKANAVQGLAYRTETYIHVRWPWAIAPVIAVVLSNLLFIATVWANRGQPILWKSSVFPLLLGRLHTSADYDFFGLHRLDDWQAMSRKVNIIVEEKQEGINFTER</sequence>
<reference evidence="3 4" key="1">
    <citation type="submission" date="2019-08" db="EMBL/GenBank/DDBJ databases">
        <title>The genome sequence of a newly discovered highly antifungal drug resistant Aspergillus species, Aspergillus tanneri NIH 1004.</title>
        <authorList>
            <person name="Mounaud S."/>
            <person name="Singh I."/>
            <person name="Joardar V."/>
            <person name="Pakala S."/>
            <person name="Pakala S."/>
            <person name="Venepally P."/>
            <person name="Chung J.K."/>
            <person name="Losada L."/>
            <person name="Nierman W.C."/>
        </authorList>
    </citation>
    <scope>NUCLEOTIDE SEQUENCE [LARGE SCALE GENOMIC DNA]</scope>
    <source>
        <strain evidence="3 4">NIH1004</strain>
    </source>
</reference>
<dbReference type="VEuPathDB" id="FungiDB:EYZ11_007195"/>
<protein>
    <submittedName>
        <fullName evidence="3">Uncharacterized protein</fullName>
    </submittedName>
</protein>
<evidence type="ECO:0000313" key="3">
    <source>
        <dbReference type="EMBL" id="KAA8642492.1"/>
    </source>
</evidence>
<dbReference type="OrthoDB" id="5376804at2759"/>
<feature type="region of interest" description="Disordered" evidence="1">
    <location>
        <begin position="1"/>
        <end position="23"/>
    </location>
</feature>
<accession>A0A5M9M604</accession>
<dbReference type="PANTHER" id="PTHR35394">
    <property type="entry name" value="DUF3176 DOMAIN-CONTAINING PROTEIN"/>
    <property type="match status" value="1"/>
</dbReference>
<comment type="caution">
    <text evidence="3">The sequence shown here is derived from an EMBL/GenBank/DDBJ whole genome shotgun (WGS) entry which is preliminary data.</text>
</comment>
<dbReference type="RefSeq" id="XP_033421854.1">
    <property type="nucleotide sequence ID" value="XM_033575999.1"/>
</dbReference>
<feature type="compositionally biased region" description="Polar residues" evidence="1">
    <location>
        <begin position="14"/>
        <end position="23"/>
    </location>
</feature>
<feature type="transmembrane region" description="Helical" evidence="2">
    <location>
        <begin position="166"/>
        <end position="188"/>
    </location>
</feature>
<evidence type="ECO:0000313" key="4">
    <source>
        <dbReference type="Proteomes" id="UP000324241"/>
    </source>
</evidence>
<dbReference type="Pfam" id="PF11374">
    <property type="entry name" value="DUF3176"/>
    <property type="match status" value="1"/>
</dbReference>
<gene>
    <name evidence="3" type="ORF">ATNIH1004_011437</name>
</gene>
<feature type="transmembrane region" description="Helical" evidence="2">
    <location>
        <begin position="111"/>
        <end position="134"/>
    </location>
</feature>
<feature type="transmembrane region" description="Helical" evidence="2">
    <location>
        <begin position="70"/>
        <end position="91"/>
    </location>
</feature>
<evidence type="ECO:0000256" key="1">
    <source>
        <dbReference type="SAM" id="MobiDB-lite"/>
    </source>
</evidence>
<feature type="transmembrane region" description="Helical" evidence="2">
    <location>
        <begin position="533"/>
        <end position="556"/>
    </location>
</feature>
<dbReference type="InterPro" id="IPR021514">
    <property type="entry name" value="DUF3176"/>
</dbReference>
<dbReference type="PANTHER" id="PTHR35394:SF5">
    <property type="entry name" value="DUF3176 DOMAIN-CONTAINING PROTEIN"/>
    <property type="match status" value="1"/>
</dbReference>
<keyword evidence="2" id="KW-0812">Transmembrane</keyword>
<keyword evidence="2" id="KW-1133">Transmembrane helix</keyword>